<evidence type="ECO:0000313" key="1">
    <source>
        <dbReference type="EMBL" id="MFC6089888.1"/>
    </source>
</evidence>
<evidence type="ECO:0000313" key="2">
    <source>
        <dbReference type="Proteomes" id="UP001596220"/>
    </source>
</evidence>
<dbReference type="RefSeq" id="WP_380635333.1">
    <property type="nucleotide sequence ID" value="NZ_JBHSQO010000009.1"/>
</dbReference>
<keyword evidence="2" id="KW-1185">Reference proteome</keyword>
<dbReference type="EMBL" id="JBHSQO010000009">
    <property type="protein sequence ID" value="MFC6089888.1"/>
    <property type="molecule type" value="Genomic_DNA"/>
</dbReference>
<accession>A0ABW1P2X4</accession>
<gene>
    <name evidence="1" type="ORF">ACFP3R_11460</name>
</gene>
<organism evidence="1 2">
    <name type="scientific">Saccharothrix lopnurensis</name>
    <dbReference type="NCBI Taxonomy" id="1670621"/>
    <lineage>
        <taxon>Bacteria</taxon>
        <taxon>Bacillati</taxon>
        <taxon>Actinomycetota</taxon>
        <taxon>Actinomycetes</taxon>
        <taxon>Pseudonocardiales</taxon>
        <taxon>Pseudonocardiaceae</taxon>
        <taxon>Saccharothrix</taxon>
    </lineage>
</organism>
<evidence type="ECO:0008006" key="3">
    <source>
        <dbReference type="Google" id="ProtNLM"/>
    </source>
</evidence>
<dbReference type="Proteomes" id="UP001596220">
    <property type="component" value="Unassembled WGS sequence"/>
</dbReference>
<proteinExistence type="predicted"/>
<reference evidence="2" key="1">
    <citation type="journal article" date="2019" name="Int. J. Syst. Evol. Microbiol.">
        <title>The Global Catalogue of Microorganisms (GCM) 10K type strain sequencing project: providing services to taxonomists for standard genome sequencing and annotation.</title>
        <authorList>
            <consortium name="The Broad Institute Genomics Platform"/>
            <consortium name="The Broad Institute Genome Sequencing Center for Infectious Disease"/>
            <person name="Wu L."/>
            <person name="Ma J."/>
        </authorList>
    </citation>
    <scope>NUCLEOTIDE SEQUENCE [LARGE SCALE GENOMIC DNA]</scope>
    <source>
        <strain evidence="2">CGMCC 4.7246</strain>
    </source>
</reference>
<comment type="caution">
    <text evidence="1">The sequence shown here is derived from an EMBL/GenBank/DDBJ whole genome shotgun (WGS) entry which is preliminary data.</text>
</comment>
<name>A0ABW1P2X4_9PSEU</name>
<sequence>MTDIVAAVALAHAGDADAARARLHDLWDRIGPVGDALHRCTLAHHLADLYDDPAQALVWDVRALDAAAVLTDERARRHHESLSVAGFRPSLHLNLADGFRRLGSFEAAREHITAAREHEHALADDGYGVLIRRVLGEVAEAIDRRSTEKRASAPG</sequence>
<protein>
    <recommendedName>
        <fullName evidence="3">Tetratricopeptide repeat protein</fullName>
    </recommendedName>
</protein>